<dbReference type="InterPro" id="IPR035965">
    <property type="entry name" value="PAS-like_dom_sf"/>
</dbReference>
<keyword evidence="1" id="KW-0472">Membrane</keyword>
<accession>A0A2G9C3F0</accession>
<protein>
    <submittedName>
        <fullName evidence="2">Uncharacterized protein</fullName>
    </submittedName>
</protein>
<feature type="transmembrane region" description="Helical" evidence="1">
    <location>
        <begin position="26"/>
        <end position="47"/>
    </location>
</feature>
<dbReference type="AlphaFoldDB" id="A0A2G9C3F0"/>
<keyword evidence="1" id="KW-0812">Transmembrane</keyword>
<sequence length="174" mass="18960">MGLAVVVLLLLLAVNLEPTGPGLVLTAVMAGATLMIFVAALTWHLAVRLARAQFGELLRESRQQAQVLTQLQTDWLWQTDAQHHLVRWQASTGAPASSWAGTAVNGAVTQRLWERFEPLAGADGISQDVRARVEPGHSFERLRVVDAQGRRWELRAQAMTDAAGRFAGFLGAAR</sequence>
<comment type="caution">
    <text evidence="2">The sequence shown here is derived from an EMBL/GenBank/DDBJ whole genome shotgun (WGS) entry which is preliminary data.</text>
</comment>
<evidence type="ECO:0000313" key="3">
    <source>
        <dbReference type="Proteomes" id="UP000231501"/>
    </source>
</evidence>
<keyword evidence="1" id="KW-1133">Transmembrane helix</keyword>
<dbReference type="EMBL" id="PEOG01000087">
    <property type="protein sequence ID" value="PIM50960.1"/>
    <property type="molecule type" value="Genomic_DNA"/>
</dbReference>
<name>A0A2G9C3F0_9BURK</name>
<reference evidence="2 3" key="1">
    <citation type="submission" date="2017-11" db="EMBL/GenBank/DDBJ databases">
        <title>Draft genome sequence of Mitsuaria sp. HWN-4.</title>
        <authorList>
            <person name="Gundlapally S.R."/>
        </authorList>
    </citation>
    <scope>NUCLEOTIDE SEQUENCE [LARGE SCALE GENOMIC DNA]</scope>
    <source>
        <strain evidence="2 3">HWN-4</strain>
    </source>
</reference>
<gene>
    <name evidence="2" type="ORF">CS062_22205</name>
</gene>
<organism evidence="2 3">
    <name type="scientific">Roseateles chitinivorans</name>
    <dbReference type="NCBI Taxonomy" id="2917965"/>
    <lineage>
        <taxon>Bacteria</taxon>
        <taxon>Pseudomonadati</taxon>
        <taxon>Pseudomonadota</taxon>
        <taxon>Betaproteobacteria</taxon>
        <taxon>Burkholderiales</taxon>
        <taxon>Sphaerotilaceae</taxon>
        <taxon>Roseateles</taxon>
    </lineage>
</organism>
<feature type="non-terminal residue" evidence="2">
    <location>
        <position position="174"/>
    </location>
</feature>
<proteinExistence type="predicted"/>
<dbReference type="SUPFAM" id="SSF55785">
    <property type="entry name" value="PYP-like sensor domain (PAS domain)"/>
    <property type="match status" value="1"/>
</dbReference>
<evidence type="ECO:0000313" key="2">
    <source>
        <dbReference type="EMBL" id="PIM50960.1"/>
    </source>
</evidence>
<keyword evidence="3" id="KW-1185">Reference proteome</keyword>
<evidence type="ECO:0000256" key="1">
    <source>
        <dbReference type="SAM" id="Phobius"/>
    </source>
</evidence>
<dbReference type="Proteomes" id="UP000231501">
    <property type="component" value="Unassembled WGS sequence"/>
</dbReference>